<dbReference type="Pfam" id="PF00510">
    <property type="entry name" value="COX3"/>
    <property type="match status" value="2"/>
</dbReference>
<evidence type="ECO:0000256" key="2">
    <source>
        <dbReference type="ARBA" id="ARBA00010581"/>
    </source>
</evidence>
<dbReference type="PANTHER" id="PTHR11403">
    <property type="entry name" value="CYTOCHROME C OXIDASE SUBUNIT III"/>
    <property type="match status" value="1"/>
</dbReference>
<keyword evidence="5" id="KW-1278">Translocase</keyword>
<feature type="transmembrane region" description="Helical" evidence="10">
    <location>
        <begin position="53"/>
        <end position="75"/>
    </location>
</feature>
<evidence type="ECO:0000256" key="3">
    <source>
        <dbReference type="ARBA" id="ARBA00012949"/>
    </source>
</evidence>
<dbReference type="InterPro" id="IPR035973">
    <property type="entry name" value="Cyt_c_oxidase_su3-like_sf"/>
</dbReference>
<gene>
    <name evidence="12" type="ORF">ACFOEK_01455</name>
</gene>
<evidence type="ECO:0000256" key="10">
    <source>
        <dbReference type="SAM" id="Phobius"/>
    </source>
</evidence>
<dbReference type="SUPFAM" id="SSF81452">
    <property type="entry name" value="Cytochrome c oxidase subunit III-like"/>
    <property type="match status" value="1"/>
</dbReference>
<dbReference type="Gene3D" id="1.20.120.80">
    <property type="entry name" value="Cytochrome c oxidase, subunit III, four-helix bundle"/>
    <property type="match status" value="1"/>
</dbReference>
<comment type="similarity">
    <text evidence="2">Belongs to the cytochrome c oxidase subunit 3 family.</text>
</comment>
<dbReference type="Gene3D" id="1.10.287.70">
    <property type="match status" value="1"/>
</dbReference>
<feature type="transmembrane region" description="Helical" evidence="10">
    <location>
        <begin position="21"/>
        <end position="41"/>
    </location>
</feature>
<keyword evidence="4 10" id="KW-0812">Transmembrane</keyword>
<evidence type="ECO:0000259" key="11">
    <source>
        <dbReference type="PROSITE" id="PS50253"/>
    </source>
</evidence>
<feature type="transmembrane region" description="Helical" evidence="10">
    <location>
        <begin position="96"/>
        <end position="116"/>
    </location>
</feature>
<evidence type="ECO:0000256" key="9">
    <source>
        <dbReference type="ARBA" id="ARBA00031625"/>
    </source>
</evidence>
<evidence type="ECO:0000313" key="13">
    <source>
        <dbReference type="Proteomes" id="UP001595476"/>
    </source>
</evidence>
<keyword evidence="13" id="KW-1185">Reference proteome</keyword>
<feature type="transmembrane region" description="Helical" evidence="10">
    <location>
        <begin position="237"/>
        <end position="262"/>
    </location>
</feature>
<feature type="transmembrane region" description="Helical" evidence="10">
    <location>
        <begin position="197"/>
        <end position="217"/>
    </location>
</feature>
<dbReference type="PANTHER" id="PTHR11403:SF7">
    <property type="entry name" value="CYTOCHROME C OXIDASE SUBUNIT 3"/>
    <property type="match status" value="1"/>
</dbReference>
<evidence type="ECO:0000256" key="5">
    <source>
        <dbReference type="ARBA" id="ARBA00022967"/>
    </source>
</evidence>
<organism evidence="12 13">
    <name type="scientific">Litoribrevibacter euphylliae</name>
    <dbReference type="NCBI Taxonomy" id="1834034"/>
    <lineage>
        <taxon>Bacteria</taxon>
        <taxon>Pseudomonadati</taxon>
        <taxon>Pseudomonadota</taxon>
        <taxon>Gammaproteobacteria</taxon>
        <taxon>Oceanospirillales</taxon>
        <taxon>Oceanospirillaceae</taxon>
        <taxon>Litoribrevibacter</taxon>
    </lineage>
</organism>
<dbReference type="RefSeq" id="WP_386715082.1">
    <property type="nucleotide sequence ID" value="NZ_JBHRSZ010000001.1"/>
</dbReference>
<feature type="transmembrane region" description="Helical" evidence="10">
    <location>
        <begin position="282"/>
        <end position="300"/>
    </location>
</feature>
<evidence type="ECO:0000256" key="1">
    <source>
        <dbReference type="ARBA" id="ARBA00004141"/>
    </source>
</evidence>
<dbReference type="InterPro" id="IPR000298">
    <property type="entry name" value="Cyt_c_oxidase-like_su3"/>
</dbReference>
<evidence type="ECO:0000256" key="7">
    <source>
        <dbReference type="ARBA" id="ARBA00023136"/>
    </source>
</evidence>
<name>A0ABV7H721_9GAMM</name>
<proteinExistence type="inferred from homology"/>
<evidence type="ECO:0000256" key="4">
    <source>
        <dbReference type="ARBA" id="ARBA00022692"/>
    </source>
</evidence>
<dbReference type="InterPro" id="IPR024791">
    <property type="entry name" value="Cyt_c/ubiquinol_Oxase_su3"/>
</dbReference>
<reference evidence="13" key="1">
    <citation type="journal article" date="2019" name="Int. J. Syst. Evol. Microbiol.">
        <title>The Global Catalogue of Microorganisms (GCM) 10K type strain sequencing project: providing services to taxonomists for standard genome sequencing and annotation.</title>
        <authorList>
            <consortium name="The Broad Institute Genomics Platform"/>
            <consortium name="The Broad Institute Genome Sequencing Center for Infectious Disease"/>
            <person name="Wu L."/>
            <person name="Ma J."/>
        </authorList>
    </citation>
    <scope>NUCLEOTIDE SEQUENCE [LARGE SCALE GENOMIC DNA]</scope>
    <source>
        <strain evidence="13">KCTC 52438</strain>
    </source>
</reference>
<sequence>MSQTHNPAKPPNYYVPHQSKWPIIATIAVFCLMYGLASILHSSQVGKMTPVPSWIMLIGLGLTIYMLYGWFSNVIQESRQGLYSAQLDQSFRMGMAWFIFSEVMFFAAFFGALFYARVLSVPWLGGEGDKGVSNMLWEGFSAHWPLLTNPDPELFPGPSDTIPAWQIPFLNTVILVSSSFTLTLAHHALKEDKRKLCASWLAVTVALGVIFLGFQIYEYQHAYNDLQLTLSSGIYGSTFFMLTGFHGAHVTIGTIMLAVVLIRILNGHFTKDKHFGFEASAWYWHFVDVVWLLLFTFVYVL</sequence>
<comment type="subcellular location">
    <subcellularLocation>
        <location evidence="1">Membrane</location>
        <topology evidence="1">Multi-pass membrane protein</topology>
    </subcellularLocation>
</comment>
<dbReference type="InterPro" id="IPR033945">
    <property type="entry name" value="Cyt_c_oxase_su3_dom"/>
</dbReference>
<keyword evidence="6 10" id="KW-1133">Transmembrane helix</keyword>
<feature type="transmembrane region" description="Helical" evidence="10">
    <location>
        <begin position="165"/>
        <end position="185"/>
    </location>
</feature>
<dbReference type="Proteomes" id="UP001595476">
    <property type="component" value="Unassembled WGS sequence"/>
</dbReference>
<protein>
    <recommendedName>
        <fullName evidence="3">cytochrome-c oxidase</fullName>
        <ecNumber evidence="3">7.1.1.9</ecNumber>
    </recommendedName>
    <alternativeName>
        <fullName evidence="8">Cytochrome aa3 subunit 3</fullName>
    </alternativeName>
    <alternativeName>
        <fullName evidence="9">Cytochrome c oxidase polypeptide III</fullName>
    </alternativeName>
</protein>
<dbReference type="EC" id="7.1.1.9" evidence="3"/>
<evidence type="ECO:0000256" key="8">
    <source>
        <dbReference type="ARBA" id="ARBA00031400"/>
    </source>
</evidence>
<comment type="caution">
    <text evidence="12">The sequence shown here is derived from an EMBL/GenBank/DDBJ whole genome shotgun (WGS) entry which is preliminary data.</text>
</comment>
<dbReference type="EMBL" id="JBHRSZ010000001">
    <property type="protein sequence ID" value="MFC3149688.1"/>
    <property type="molecule type" value="Genomic_DNA"/>
</dbReference>
<evidence type="ECO:0000256" key="6">
    <source>
        <dbReference type="ARBA" id="ARBA00022989"/>
    </source>
</evidence>
<feature type="domain" description="Heme-copper oxidase subunit III family profile" evidence="11">
    <location>
        <begin position="9"/>
        <end position="301"/>
    </location>
</feature>
<dbReference type="CDD" id="cd01665">
    <property type="entry name" value="Cyt_c_Oxidase_III"/>
    <property type="match status" value="1"/>
</dbReference>
<dbReference type="PROSITE" id="PS50253">
    <property type="entry name" value="COX3"/>
    <property type="match status" value="1"/>
</dbReference>
<evidence type="ECO:0000313" key="12">
    <source>
        <dbReference type="EMBL" id="MFC3149688.1"/>
    </source>
</evidence>
<keyword evidence="7 10" id="KW-0472">Membrane</keyword>
<accession>A0ABV7H721</accession>
<dbReference type="InterPro" id="IPR013833">
    <property type="entry name" value="Cyt_c_oxidase_su3_a-hlx"/>
</dbReference>